<name>A0A940S3F8_9RHOB</name>
<feature type="transmembrane region" description="Helical" evidence="6">
    <location>
        <begin position="106"/>
        <end position="126"/>
    </location>
</feature>
<feature type="transmembrane region" description="Helical" evidence="6">
    <location>
        <begin position="37"/>
        <end position="61"/>
    </location>
</feature>
<protein>
    <submittedName>
        <fullName evidence="8">VTT domain-containing protein</fullName>
    </submittedName>
</protein>
<dbReference type="GO" id="GO:0005886">
    <property type="term" value="C:plasma membrane"/>
    <property type="evidence" value="ECO:0007669"/>
    <property type="project" value="UniProtKB-SubCell"/>
</dbReference>
<keyword evidence="4 6" id="KW-1133">Transmembrane helix</keyword>
<evidence type="ECO:0000256" key="3">
    <source>
        <dbReference type="ARBA" id="ARBA00022692"/>
    </source>
</evidence>
<dbReference type="Proteomes" id="UP000675940">
    <property type="component" value="Unassembled WGS sequence"/>
</dbReference>
<evidence type="ECO:0000256" key="2">
    <source>
        <dbReference type="ARBA" id="ARBA00022475"/>
    </source>
</evidence>
<dbReference type="PANTHER" id="PTHR42709">
    <property type="entry name" value="ALKALINE PHOSPHATASE LIKE PROTEIN"/>
    <property type="match status" value="1"/>
</dbReference>
<evidence type="ECO:0000256" key="6">
    <source>
        <dbReference type="SAM" id="Phobius"/>
    </source>
</evidence>
<evidence type="ECO:0000313" key="9">
    <source>
        <dbReference type="Proteomes" id="UP000675940"/>
    </source>
</evidence>
<proteinExistence type="predicted"/>
<keyword evidence="9" id="KW-1185">Reference proteome</keyword>
<evidence type="ECO:0000256" key="1">
    <source>
        <dbReference type="ARBA" id="ARBA00004651"/>
    </source>
</evidence>
<evidence type="ECO:0000256" key="4">
    <source>
        <dbReference type="ARBA" id="ARBA00022989"/>
    </source>
</evidence>
<feature type="transmembrane region" description="Helical" evidence="6">
    <location>
        <begin position="172"/>
        <end position="194"/>
    </location>
</feature>
<dbReference type="PANTHER" id="PTHR42709:SF6">
    <property type="entry name" value="UNDECAPRENYL PHOSPHATE TRANSPORTER A"/>
    <property type="match status" value="1"/>
</dbReference>
<keyword evidence="3 6" id="KW-0812">Transmembrane</keyword>
<dbReference type="AlphaFoldDB" id="A0A940S3F8"/>
<dbReference type="EMBL" id="JAGISH010000004">
    <property type="protein sequence ID" value="MBP0482720.1"/>
    <property type="molecule type" value="Genomic_DNA"/>
</dbReference>
<dbReference type="InterPro" id="IPR032816">
    <property type="entry name" value="VTT_dom"/>
</dbReference>
<feature type="domain" description="VTT" evidence="7">
    <location>
        <begin position="30"/>
        <end position="155"/>
    </location>
</feature>
<sequence length="205" mass="21439">MSETIFGLVSGYGLWVVAVSAYLSCLAVPIPTALVMLAAGAFAAAGDLVFWQVWLVAWLAALAGDNTGYQLGRRGGVPLVRWMGAKTGKAGLIAQGEETVARYGGLGVFFSTWLVAPLGPWVNLIAGAMRLPAWRFAVWDTAGETIWVTGYVGLGFVFGAQVDTLAALVTDWAGLVAALAVAAGFALALVVKLWRRGRSPGPVRG</sequence>
<keyword evidence="5 6" id="KW-0472">Membrane</keyword>
<evidence type="ECO:0000259" key="7">
    <source>
        <dbReference type="Pfam" id="PF09335"/>
    </source>
</evidence>
<reference evidence="8" key="1">
    <citation type="submission" date="2021-03" db="EMBL/GenBank/DDBJ databases">
        <title>Sagittula salina sp. nov. strain M10.9X isolated from the marine waste.</title>
        <authorList>
            <person name="Satari L."/>
            <person name="Molina-Menor E."/>
            <person name="Vidal-Verdu A."/>
            <person name="Pascual J."/>
            <person name="Pereto J."/>
            <person name="Porcar M."/>
        </authorList>
    </citation>
    <scope>NUCLEOTIDE SEQUENCE</scope>
    <source>
        <strain evidence="8">M10.9X</strain>
    </source>
</reference>
<dbReference type="RefSeq" id="WP_209360659.1">
    <property type="nucleotide sequence ID" value="NZ_JAGISH010000004.1"/>
</dbReference>
<evidence type="ECO:0000313" key="8">
    <source>
        <dbReference type="EMBL" id="MBP0482720.1"/>
    </source>
</evidence>
<dbReference type="Pfam" id="PF09335">
    <property type="entry name" value="VTT_dom"/>
    <property type="match status" value="1"/>
</dbReference>
<feature type="transmembrane region" description="Helical" evidence="6">
    <location>
        <begin position="138"/>
        <end position="160"/>
    </location>
</feature>
<evidence type="ECO:0000256" key="5">
    <source>
        <dbReference type="ARBA" id="ARBA00023136"/>
    </source>
</evidence>
<accession>A0A940S3F8</accession>
<gene>
    <name evidence="8" type="ORF">J5474_09480</name>
</gene>
<feature type="transmembrane region" description="Helical" evidence="6">
    <location>
        <begin position="12"/>
        <end position="30"/>
    </location>
</feature>
<comment type="subcellular location">
    <subcellularLocation>
        <location evidence="1">Cell membrane</location>
        <topology evidence="1">Multi-pass membrane protein</topology>
    </subcellularLocation>
</comment>
<keyword evidence="2" id="KW-1003">Cell membrane</keyword>
<dbReference type="InterPro" id="IPR051311">
    <property type="entry name" value="DedA_domain"/>
</dbReference>
<organism evidence="8 9">
    <name type="scientific">Sagittula salina</name>
    <dbReference type="NCBI Taxonomy" id="2820268"/>
    <lineage>
        <taxon>Bacteria</taxon>
        <taxon>Pseudomonadati</taxon>
        <taxon>Pseudomonadota</taxon>
        <taxon>Alphaproteobacteria</taxon>
        <taxon>Rhodobacterales</taxon>
        <taxon>Roseobacteraceae</taxon>
        <taxon>Sagittula</taxon>
    </lineage>
</organism>
<comment type="caution">
    <text evidence="8">The sequence shown here is derived from an EMBL/GenBank/DDBJ whole genome shotgun (WGS) entry which is preliminary data.</text>
</comment>